<keyword evidence="3" id="KW-1185">Reference proteome</keyword>
<organism evidence="2 3">
    <name type="scientific">Bifidobacterium stellenboschense</name>
    <dbReference type="NCBI Taxonomy" id="762211"/>
    <lineage>
        <taxon>Bacteria</taxon>
        <taxon>Bacillati</taxon>
        <taxon>Actinomycetota</taxon>
        <taxon>Actinomycetes</taxon>
        <taxon>Bifidobacteriales</taxon>
        <taxon>Bifidobacteriaceae</taxon>
        <taxon>Bifidobacterium</taxon>
    </lineage>
</organism>
<evidence type="ECO:0000313" key="3">
    <source>
        <dbReference type="Proteomes" id="UP000029004"/>
    </source>
</evidence>
<gene>
    <name evidence="2" type="ORF">BSTEL_1365</name>
</gene>
<keyword evidence="1" id="KW-0812">Transmembrane</keyword>
<keyword evidence="1" id="KW-1133">Transmembrane helix</keyword>
<sequence>MRACLSHRYHGKRDKKHLIIINDNATSRRSEHHHLINWYMTLSAAIFNFLGIIRTEIVIA</sequence>
<dbReference type="AlphaFoldDB" id="A0A087DU87"/>
<dbReference type="EMBL" id="JGZP01000006">
    <property type="protein sequence ID" value="KFI99087.1"/>
    <property type="molecule type" value="Genomic_DNA"/>
</dbReference>
<reference evidence="2 3" key="1">
    <citation type="submission" date="2014-03" db="EMBL/GenBank/DDBJ databases">
        <title>Genomics of Bifidobacteria.</title>
        <authorList>
            <person name="Ventura M."/>
            <person name="Milani C."/>
            <person name="Lugli G.A."/>
        </authorList>
    </citation>
    <scope>NUCLEOTIDE SEQUENCE [LARGE SCALE GENOMIC DNA]</scope>
    <source>
        <strain evidence="2 3">DSM 23968</strain>
    </source>
</reference>
<comment type="caution">
    <text evidence="2">The sequence shown here is derived from an EMBL/GenBank/DDBJ whole genome shotgun (WGS) entry which is preliminary data.</text>
</comment>
<protein>
    <submittedName>
        <fullName evidence="2">Uncharacterized protein</fullName>
    </submittedName>
</protein>
<accession>A0A087DU87</accession>
<keyword evidence="1" id="KW-0472">Membrane</keyword>
<evidence type="ECO:0000313" key="2">
    <source>
        <dbReference type="EMBL" id="KFI99087.1"/>
    </source>
</evidence>
<feature type="transmembrane region" description="Helical" evidence="1">
    <location>
        <begin position="36"/>
        <end position="53"/>
    </location>
</feature>
<dbReference type="Proteomes" id="UP000029004">
    <property type="component" value="Unassembled WGS sequence"/>
</dbReference>
<proteinExistence type="predicted"/>
<name>A0A087DU87_9BIFI</name>
<evidence type="ECO:0000256" key="1">
    <source>
        <dbReference type="SAM" id="Phobius"/>
    </source>
</evidence>